<feature type="transmembrane region" description="Helical" evidence="1">
    <location>
        <begin position="192"/>
        <end position="209"/>
    </location>
</feature>
<dbReference type="Proteomes" id="UP000190285">
    <property type="component" value="Unassembled WGS sequence"/>
</dbReference>
<feature type="transmembrane region" description="Helical" evidence="1">
    <location>
        <begin position="229"/>
        <end position="252"/>
    </location>
</feature>
<feature type="transmembrane region" description="Helical" evidence="1">
    <location>
        <begin position="153"/>
        <end position="180"/>
    </location>
</feature>
<dbReference type="PANTHER" id="PTHR37305:SF1">
    <property type="entry name" value="MEMBRANE PROTEIN"/>
    <property type="match status" value="1"/>
</dbReference>
<dbReference type="AlphaFoldDB" id="A0A1T5IBV1"/>
<name>A0A1T5IBV1_9FIRM</name>
<evidence type="ECO:0000256" key="1">
    <source>
        <dbReference type="SAM" id="Phobius"/>
    </source>
</evidence>
<feature type="transmembrane region" description="Helical" evidence="1">
    <location>
        <begin position="122"/>
        <end position="147"/>
    </location>
</feature>
<dbReference type="RefSeq" id="WP_079488625.1">
    <property type="nucleotide sequence ID" value="NZ_FUZT01000001.1"/>
</dbReference>
<evidence type="ECO:0000313" key="2">
    <source>
        <dbReference type="EMBL" id="SKC36528.1"/>
    </source>
</evidence>
<dbReference type="GO" id="GO:0140359">
    <property type="term" value="F:ABC-type transporter activity"/>
    <property type="evidence" value="ECO:0007669"/>
    <property type="project" value="InterPro"/>
</dbReference>
<dbReference type="EMBL" id="FUZT01000001">
    <property type="protein sequence ID" value="SKC36528.1"/>
    <property type="molecule type" value="Genomic_DNA"/>
</dbReference>
<evidence type="ECO:0000313" key="3">
    <source>
        <dbReference type="Proteomes" id="UP000190285"/>
    </source>
</evidence>
<keyword evidence="1" id="KW-1133">Transmembrane helix</keyword>
<dbReference type="OrthoDB" id="9800309at2"/>
<gene>
    <name evidence="2" type="ORF">SAMN02194393_00163</name>
</gene>
<dbReference type="STRING" id="36842.SAMN02194393_00163"/>
<dbReference type="Pfam" id="PF12679">
    <property type="entry name" value="ABC2_membrane_2"/>
    <property type="match status" value="1"/>
</dbReference>
<accession>A0A1T5IBV1</accession>
<feature type="transmembrane region" description="Helical" evidence="1">
    <location>
        <begin position="69"/>
        <end position="96"/>
    </location>
</feature>
<sequence length="265" mass="29496">MNILAIEIKSNIKSLTIWCIGMVAMIGAGMGKFVGYTKSGEAINDILTIFPKSLLNVMGISSFDLSTVIGFYGVLFLYLILIAASHAIMLGVNIILKEENDKTIEFLLAKPVSRSKVITSKLLAALFNIIILNIVTLTASFFAVNYFNQFHETLIYIIMLMAGMFILQLIFLSVGLLLASASNNPKTTTSKAGAILLTTFILYLLINMSDKLEKLKFLTPFKYFEAESIILGKGFDMFFIILSFVIIVISLIGTYKFYKRRDLNV</sequence>
<dbReference type="GO" id="GO:0005886">
    <property type="term" value="C:plasma membrane"/>
    <property type="evidence" value="ECO:0007669"/>
    <property type="project" value="UniProtKB-SubCell"/>
</dbReference>
<keyword evidence="1" id="KW-0472">Membrane</keyword>
<keyword evidence="1" id="KW-0812">Transmembrane</keyword>
<keyword evidence="3" id="KW-1185">Reference proteome</keyword>
<feature type="transmembrane region" description="Helical" evidence="1">
    <location>
        <begin position="15"/>
        <end position="34"/>
    </location>
</feature>
<dbReference type="PANTHER" id="PTHR37305">
    <property type="entry name" value="INTEGRAL MEMBRANE PROTEIN-RELATED"/>
    <property type="match status" value="1"/>
</dbReference>
<protein>
    <submittedName>
        <fullName evidence="2">ABC-2 type transport system permease protein</fullName>
    </submittedName>
</protein>
<reference evidence="2 3" key="1">
    <citation type="submission" date="2017-02" db="EMBL/GenBank/DDBJ databases">
        <authorList>
            <person name="Peterson S.W."/>
        </authorList>
    </citation>
    <scope>NUCLEOTIDE SEQUENCE [LARGE SCALE GENOMIC DNA]</scope>
    <source>
        <strain evidence="2 3">M1</strain>
    </source>
</reference>
<organism evidence="2 3">
    <name type="scientific">Maledivibacter halophilus</name>
    <dbReference type="NCBI Taxonomy" id="36842"/>
    <lineage>
        <taxon>Bacteria</taxon>
        <taxon>Bacillati</taxon>
        <taxon>Bacillota</taxon>
        <taxon>Clostridia</taxon>
        <taxon>Peptostreptococcales</taxon>
        <taxon>Caminicellaceae</taxon>
        <taxon>Maledivibacter</taxon>
    </lineage>
</organism>
<proteinExistence type="predicted"/>